<gene>
    <name evidence="1" type="ORF">Tci_664062</name>
</gene>
<accession>A0A699KIR6</accession>
<feature type="non-terminal residue" evidence="1">
    <location>
        <position position="1"/>
    </location>
</feature>
<proteinExistence type="predicted"/>
<evidence type="ECO:0000313" key="1">
    <source>
        <dbReference type="EMBL" id="GFA92090.1"/>
    </source>
</evidence>
<dbReference type="EMBL" id="BKCJ010514535">
    <property type="protein sequence ID" value="GFA92090.1"/>
    <property type="molecule type" value="Genomic_DNA"/>
</dbReference>
<dbReference type="AlphaFoldDB" id="A0A699KIR6"/>
<name>A0A699KIR6_TANCI</name>
<protein>
    <submittedName>
        <fullName evidence="1">Uncharacterized protein</fullName>
    </submittedName>
</protein>
<reference evidence="1" key="1">
    <citation type="journal article" date="2019" name="Sci. Rep.">
        <title>Draft genome of Tanacetum cinerariifolium, the natural source of mosquito coil.</title>
        <authorList>
            <person name="Yamashiro T."/>
            <person name="Shiraishi A."/>
            <person name="Satake H."/>
            <person name="Nakayama K."/>
        </authorList>
    </citation>
    <scope>NUCLEOTIDE SEQUENCE</scope>
</reference>
<sequence>SSTSAEGPIPPKIAEQKLARKNKLKAKSTPMQSILDEHLLKFHACKDAKSLWQAIKNSTNETVNTAHNVSAASSKDQASTTSYAEDAMFLSSLTNPMTYSWTMKIWNRLILMILKR</sequence>
<comment type="caution">
    <text evidence="1">The sequence shown here is derived from an EMBL/GenBank/DDBJ whole genome shotgun (WGS) entry which is preliminary data.</text>
</comment>
<organism evidence="1">
    <name type="scientific">Tanacetum cinerariifolium</name>
    <name type="common">Dalmatian daisy</name>
    <name type="synonym">Chrysanthemum cinerariifolium</name>
    <dbReference type="NCBI Taxonomy" id="118510"/>
    <lineage>
        <taxon>Eukaryota</taxon>
        <taxon>Viridiplantae</taxon>
        <taxon>Streptophyta</taxon>
        <taxon>Embryophyta</taxon>
        <taxon>Tracheophyta</taxon>
        <taxon>Spermatophyta</taxon>
        <taxon>Magnoliopsida</taxon>
        <taxon>eudicotyledons</taxon>
        <taxon>Gunneridae</taxon>
        <taxon>Pentapetalae</taxon>
        <taxon>asterids</taxon>
        <taxon>campanulids</taxon>
        <taxon>Asterales</taxon>
        <taxon>Asteraceae</taxon>
        <taxon>Asteroideae</taxon>
        <taxon>Anthemideae</taxon>
        <taxon>Anthemidinae</taxon>
        <taxon>Tanacetum</taxon>
    </lineage>
</organism>